<organism evidence="2 3">
    <name type="scientific">Pleurodeles waltl</name>
    <name type="common">Iberian ribbed newt</name>
    <dbReference type="NCBI Taxonomy" id="8319"/>
    <lineage>
        <taxon>Eukaryota</taxon>
        <taxon>Metazoa</taxon>
        <taxon>Chordata</taxon>
        <taxon>Craniata</taxon>
        <taxon>Vertebrata</taxon>
        <taxon>Euteleostomi</taxon>
        <taxon>Amphibia</taxon>
        <taxon>Batrachia</taxon>
        <taxon>Caudata</taxon>
        <taxon>Salamandroidea</taxon>
        <taxon>Salamandridae</taxon>
        <taxon>Pleurodelinae</taxon>
        <taxon>Pleurodeles</taxon>
    </lineage>
</organism>
<dbReference type="EMBL" id="JANPWB010000006">
    <property type="protein sequence ID" value="KAJ1177313.1"/>
    <property type="molecule type" value="Genomic_DNA"/>
</dbReference>
<feature type="region of interest" description="Disordered" evidence="1">
    <location>
        <begin position="63"/>
        <end position="113"/>
    </location>
</feature>
<feature type="compositionally biased region" description="Basic and acidic residues" evidence="1">
    <location>
        <begin position="26"/>
        <end position="37"/>
    </location>
</feature>
<comment type="caution">
    <text evidence="2">The sequence shown here is derived from an EMBL/GenBank/DDBJ whole genome shotgun (WGS) entry which is preliminary data.</text>
</comment>
<dbReference type="AlphaFoldDB" id="A0AAV7TLK4"/>
<evidence type="ECO:0008006" key="4">
    <source>
        <dbReference type="Google" id="ProtNLM"/>
    </source>
</evidence>
<accession>A0AAV7TLK4</accession>
<sequence length="113" mass="12435">MRCAAACALWSGGHATGGARCPPCESRQRPGPNERPDGVLWRQRILAEKRGGRPWGSAYQVMGSQRELSTHKERQQQQSLGGRAPAWTVAHRTPTEEPGFGGPLHHPPHGRER</sequence>
<gene>
    <name evidence="2" type="ORF">NDU88_002572</name>
</gene>
<name>A0AAV7TLK4_PLEWA</name>
<reference evidence="2" key="1">
    <citation type="journal article" date="2022" name="bioRxiv">
        <title>Sequencing and chromosome-scale assembly of the giantPleurodeles waltlgenome.</title>
        <authorList>
            <person name="Brown T."/>
            <person name="Elewa A."/>
            <person name="Iarovenko S."/>
            <person name="Subramanian E."/>
            <person name="Araus A.J."/>
            <person name="Petzold A."/>
            <person name="Susuki M."/>
            <person name="Suzuki K.-i.T."/>
            <person name="Hayashi T."/>
            <person name="Toyoda A."/>
            <person name="Oliveira C."/>
            <person name="Osipova E."/>
            <person name="Leigh N.D."/>
            <person name="Simon A."/>
            <person name="Yun M.H."/>
        </authorList>
    </citation>
    <scope>NUCLEOTIDE SEQUENCE</scope>
    <source>
        <strain evidence="2">20211129_DDA</strain>
        <tissue evidence="2">Liver</tissue>
    </source>
</reference>
<keyword evidence="3" id="KW-1185">Reference proteome</keyword>
<protein>
    <recommendedName>
        <fullName evidence="4">Secreted protein</fullName>
    </recommendedName>
</protein>
<feature type="region of interest" description="Disordered" evidence="1">
    <location>
        <begin position="14"/>
        <end position="37"/>
    </location>
</feature>
<evidence type="ECO:0000313" key="3">
    <source>
        <dbReference type="Proteomes" id="UP001066276"/>
    </source>
</evidence>
<evidence type="ECO:0000256" key="1">
    <source>
        <dbReference type="SAM" id="MobiDB-lite"/>
    </source>
</evidence>
<evidence type="ECO:0000313" key="2">
    <source>
        <dbReference type="EMBL" id="KAJ1177313.1"/>
    </source>
</evidence>
<dbReference type="Proteomes" id="UP001066276">
    <property type="component" value="Chromosome 3_2"/>
</dbReference>
<proteinExistence type="predicted"/>